<dbReference type="InterPro" id="IPR056303">
    <property type="entry name" value="AMIN-like"/>
</dbReference>
<evidence type="ECO:0000313" key="3">
    <source>
        <dbReference type="EMBL" id="UZX23450.1"/>
    </source>
</evidence>
<dbReference type="EMBL" id="CP084204">
    <property type="protein sequence ID" value="UZX23450.1"/>
    <property type="molecule type" value="Genomic_DNA"/>
</dbReference>
<evidence type="ECO:0000259" key="2">
    <source>
        <dbReference type="Pfam" id="PF24837"/>
    </source>
</evidence>
<keyword evidence="1" id="KW-0732">Signal</keyword>
<gene>
    <name evidence="3" type="ORF">LDH80_23220</name>
</gene>
<dbReference type="RefSeq" id="WP_267259337.1">
    <property type="nucleotide sequence ID" value="NZ_CP084204.1"/>
</dbReference>
<dbReference type="GeneID" id="95602411"/>
<feature type="signal peptide" evidence="1">
    <location>
        <begin position="1"/>
        <end position="29"/>
    </location>
</feature>
<name>A0ABY6R0C9_9ACTN</name>
<evidence type="ECO:0000313" key="4">
    <source>
        <dbReference type="Proteomes" id="UP001164506"/>
    </source>
</evidence>
<accession>A0ABY6R0C9</accession>
<organism evidence="3 4">
    <name type="scientific">Streptomyces tanashiensis</name>
    <dbReference type="NCBI Taxonomy" id="67367"/>
    <lineage>
        <taxon>Bacteria</taxon>
        <taxon>Bacillati</taxon>
        <taxon>Actinomycetota</taxon>
        <taxon>Actinomycetes</taxon>
        <taxon>Kitasatosporales</taxon>
        <taxon>Streptomycetaceae</taxon>
        <taxon>Streptomyces</taxon>
    </lineage>
</organism>
<sequence>MRKTAIATLTGSAALAATLLGTTSAAAVAAAPTCAHICVLGVRTATHDTYDRVVIDLGEGTVPGWTTSEQTTPLYWGEEGSQTQVPIQGDSYLKVTLMPAEAFDANYQSTYTSPRSQSFGYPSLKGQALVYSFEDSNTFGLALGPHTSYKVFKLTAPNRIVIDVNH</sequence>
<keyword evidence="4" id="KW-1185">Reference proteome</keyword>
<protein>
    <submittedName>
        <fullName evidence="3">AMIN domain-containing protein</fullName>
    </submittedName>
</protein>
<feature type="chain" id="PRO_5047469814" evidence="1">
    <location>
        <begin position="30"/>
        <end position="166"/>
    </location>
</feature>
<dbReference type="Pfam" id="PF24837">
    <property type="entry name" value="AMIN-like"/>
    <property type="match status" value="1"/>
</dbReference>
<reference evidence="3" key="1">
    <citation type="submission" date="2021-09" db="EMBL/GenBank/DDBJ databases">
        <title>Complete genome sequence and metabolic characterization of Streptomyces tanashiensis DSM 731 the producer of antibacterial Kalafungin and diverse secondary metabolites.</title>
        <authorList>
            <person name="Abbasi M.N."/>
            <person name="Anwar M.N."/>
            <person name="Alam K."/>
            <person name="Shoaib M."/>
            <person name="Lin Z."/>
            <person name="Hayat M."/>
            <person name="Ali M.I."/>
            <person name="Malik H.M.T."/>
            <person name="Ahmed I."/>
            <person name="Li A."/>
            <person name="Hailong Wang H."/>
            <person name="Zhang Y."/>
        </authorList>
    </citation>
    <scope>NUCLEOTIDE SEQUENCE</scope>
    <source>
        <strain evidence="3">Kala</strain>
    </source>
</reference>
<feature type="domain" description="AMIN-like" evidence="2">
    <location>
        <begin position="39"/>
        <end position="166"/>
    </location>
</feature>
<dbReference type="Proteomes" id="UP001164506">
    <property type="component" value="Chromosome"/>
</dbReference>
<proteinExistence type="predicted"/>
<evidence type="ECO:0000256" key="1">
    <source>
        <dbReference type="SAM" id="SignalP"/>
    </source>
</evidence>